<comment type="caution">
    <text evidence="1">The sequence shown here is derived from an EMBL/GenBank/DDBJ whole genome shotgun (WGS) entry which is preliminary data.</text>
</comment>
<proteinExistence type="predicted"/>
<keyword evidence="2" id="KW-1185">Reference proteome</keyword>
<dbReference type="RefSeq" id="WP_132013562.1">
    <property type="nucleotide sequence ID" value="NZ_SLUN01000006.1"/>
</dbReference>
<dbReference type="EMBL" id="SLUN01000006">
    <property type="protein sequence ID" value="TCL72352.1"/>
    <property type="molecule type" value="Genomic_DNA"/>
</dbReference>
<organism evidence="1 2">
    <name type="scientific">Hydrogenispora ethanolica</name>
    <dbReference type="NCBI Taxonomy" id="1082276"/>
    <lineage>
        <taxon>Bacteria</taxon>
        <taxon>Bacillati</taxon>
        <taxon>Bacillota</taxon>
        <taxon>Hydrogenispora</taxon>
    </lineage>
</organism>
<evidence type="ECO:0000313" key="2">
    <source>
        <dbReference type="Proteomes" id="UP000295008"/>
    </source>
</evidence>
<dbReference type="OrthoDB" id="1451772at2"/>
<evidence type="ECO:0000313" key="1">
    <source>
        <dbReference type="EMBL" id="TCL72352.1"/>
    </source>
</evidence>
<dbReference type="AlphaFoldDB" id="A0A4R1S213"/>
<gene>
    <name evidence="1" type="ORF">EDC14_100662</name>
</gene>
<dbReference type="Proteomes" id="UP000295008">
    <property type="component" value="Unassembled WGS sequence"/>
</dbReference>
<reference evidence="1 2" key="1">
    <citation type="submission" date="2019-03" db="EMBL/GenBank/DDBJ databases">
        <title>Genomic Encyclopedia of Type Strains, Phase IV (KMG-IV): sequencing the most valuable type-strain genomes for metagenomic binning, comparative biology and taxonomic classification.</title>
        <authorList>
            <person name="Goeker M."/>
        </authorList>
    </citation>
    <scope>NUCLEOTIDE SEQUENCE [LARGE SCALE GENOMIC DNA]</scope>
    <source>
        <strain evidence="1 2">LX-B</strain>
    </source>
</reference>
<name>A0A4R1S213_HYDET</name>
<accession>A0A4R1S213</accession>
<protein>
    <submittedName>
        <fullName evidence="1">Uncharacterized protein</fullName>
    </submittedName>
</protein>
<sequence length="68" mass="8053">MKNNEAGITIGELKKQLSFYDDDDELFMGGLTFYRLKRRGEKVVQLEFNEQIYRNSTGELIIEEFKNE</sequence>